<dbReference type="Proteomes" id="UP000606974">
    <property type="component" value="Unassembled WGS sequence"/>
</dbReference>
<evidence type="ECO:0000313" key="4">
    <source>
        <dbReference type="Proteomes" id="UP000606974"/>
    </source>
</evidence>
<accession>A0A8H7AAH8</accession>
<feature type="region of interest" description="Disordered" evidence="1">
    <location>
        <begin position="1"/>
        <end position="44"/>
    </location>
</feature>
<feature type="compositionally biased region" description="Basic and acidic residues" evidence="1">
    <location>
        <begin position="1"/>
        <end position="10"/>
    </location>
</feature>
<dbReference type="PANTHER" id="PTHR35205">
    <property type="entry name" value="NB-ARC AND TPR DOMAIN PROTEIN"/>
    <property type="match status" value="1"/>
</dbReference>
<protein>
    <recommendedName>
        <fullName evidence="2">NB-ARC domain-containing protein</fullName>
    </recommendedName>
</protein>
<dbReference type="PANTHER" id="PTHR35205:SF1">
    <property type="entry name" value="ZU5 DOMAIN-CONTAINING PROTEIN"/>
    <property type="match status" value="1"/>
</dbReference>
<dbReference type="EMBL" id="JAACFV010000138">
    <property type="protein sequence ID" value="KAF7504434.1"/>
    <property type="molecule type" value="Genomic_DNA"/>
</dbReference>
<dbReference type="Gene3D" id="3.40.50.300">
    <property type="entry name" value="P-loop containing nucleotide triphosphate hydrolases"/>
    <property type="match status" value="1"/>
</dbReference>
<dbReference type="InterPro" id="IPR027417">
    <property type="entry name" value="P-loop_NTPase"/>
</dbReference>
<organism evidence="3 4">
    <name type="scientific">Endocarpon pusillum</name>
    <dbReference type="NCBI Taxonomy" id="364733"/>
    <lineage>
        <taxon>Eukaryota</taxon>
        <taxon>Fungi</taxon>
        <taxon>Dikarya</taxon>
        <taxon>Ascomycota</taxon>
        <taxon>Pezizomycotina</taxon>
        <taxon>Eurotiomycetes</taxon>
        <taxon>Chaetothyriomycetidae</taxon>
        <taxon>Verrucariales</taxon>
        <taxon>Verrucariaceae</taxon>
        <taxon>Endocarpon</taxon>
    </lineage>
</organism>
<feature type="domain" description="NB-ARC" evidence="2">
    <location>
        <begin position="165"/>
        <end position="273"/>
    </location>
</feature>
<reference evidence="3" key="1">
    <citation type="submission" date="2020-02" db="EMBL/GenBank/DDBJ databases">
        <authorList>
            <person name="Palmer J.M."/>
        </authorList>
    </citation>
    <scope>NUCLEOTIDE SEQUENCE</scope>
    <source>
        <strain evidence="3">EPUS1.4</strain>
        <tissue evidence="3">Thallus</tissue>
    </source>
</reference>
<evidence type="ECO:0000259" key="2">
    <source>
        <dbReference type="Pfam" id="PF00931"/>
    </source>
</evidence>
<dbReference type="AlphaFoldDB" id="A0A8H7AAH8"/>
<dbReference type="InterPro" id="IPR002182">
    <property type="entry name" value="NB-ARC"/>
</dbReference>
<proteinExistence type="predicted"/>
<comment type="caution">
    <text evidence="3">The sequence shown here is derived from an EMBL/GenBank/DDBJ whole genome shotgun (WGS) entry which is preliminary data.</text>
</comment>
<feature type="region of interest" description="Disordered" evidence="1">
    <location>
        <begin position="100"/>
        <end position="125"/>
    </location>
</feature>
<dbReference type="OrthoDB" id="4196780at2759"/>
<gene>
    <name evidence="3" type="ORF">GJ744_002238</name>
</gene>
<keyword evidence="4" id="KW-1185">Reference proteome</keyword>
<name>A0A8H7AAH8_9EURO</name>
<evidence type="ECO:0000256" key="1">
    <source>
        <dbReference type="SAM" id="MobiDB-lite"/>
    </source>
</evidence>
<dbReference type="SUPFAM" id="SSF52540">
    <property type="entry name" value="P-loop containing nucleoside triphosphate hydrolases"/>
    <property type="match status" value="1"/>
</dbReference>
<evidence type="ECO:0000313" key="3">
    <source>
        <dbReference type="EMBL" id="KAF7504434.1"/>
    </source>
</evidence>
<feature type="compositionally biased region" description="Polar residues" evidence="1">
    <location>
        <begin position="18"/>
        <end position="29"/>
    </location>
</feature>
<sequence length="321" mass="35268">MKQAHNDIGKTDGAPRGQCQSGCPSSPEFSQPAPLGMEDEGEREPTTAFLDELLAEGSDLGEGPLAGSSVALPQLTFQRHGQPLDANIVPSDSIGELCPVPITDESSIHPANTPRRRKRKLPLSSTMPPKCQPFIGRTALLSQMYDYFLGSSSLEPGSSTDTNVPRVIWIYGPGGIGKTQLALEYCSRSLSKYDIILWINASTRPSLGRSFHDCAIMQDLIEGRVDQNHLESRIRLLKWLESSRIRWLLVLDAIDECFYEEIVSLLPQHGAGSILISSQIQPAVQPAVPRIQYIKDSTIQPRRGHGFPPCTAPRGRCTKAW</sequence>
<dbReference type="Pfam" id="PF00931">
    <property type="entry name" value="NB-ARC"/>
    <property type="match status" value="1"/>
</dbReference>
<dbReference type="GO" id="GO:0043531">
    <property type="term" value="F:ADP binding"/>
    <property type="evidence" value="ECO:0007669"/>
    <property type="project" value="InterPro"/>
</dbReference>